<feature type="region of interest" description="Disordered" evidence="1">
    <location>
        <begin position="783"/>
        <end position="815"/>
    </location>
</feature>
<organism evidence="3 4">
    <name type="scientific">Syntrophorhabdus aromaticivorans</name>
    <dbReference type="NCBI Taxonomy" id="328301"/>
    <lineage>
        <taxon>Bacteria</taxon>
        <taxon>Pseudomonadati</taxon>
        <taxon>Thermodesulfobacteriota</taxon>
        <taxon>Syntrophorhabdia</taxon>
        <taxon>Syntrophorhabdales</taxon>
        <taxon>Syntrophorhabdaceae</taxon>
        <taxon>Syntrophorhabdus</taxon>
    </lineage>
</organism>
<keyword evidence="2" id="KW-1133">Transmembrane helix</keyword>
<evidence type="ECO:0000256" key="1">
    <source>
        <dbReference type="SAM" id="MobiDB-lite"/>
    </source>
</evidence>
<gene>
    <name evidence="3" type="ORF">GXY80_12735</name>
</gene>
<feature type="transmembrane region" description="Helical" evidence="2">
    <location>
        <begin position="127"/>
        <end position="144"/>
    </location>
</feature>
<evidence type="ECO:0000313" key="4">
    <source>
        <dbReference type="Proteomes" id="UP000777265"/>
    </source>
</evidence>
<feature type="transmembrane region" description="Helical" evidence="2">
    <location>
        <begin position="100"/>
        <end position="120"/>
    </location>
</feature>
<name>A0A971M6C4_9BACT</name>
<accession>A0A971M6C4</accession>
<dbReference type="Pfam" id="PF09586">
    <property type="entry name" value="YfhO"/>
    <property type="match status" value="2"/>
</dbReference>
<feature type="compositionally biased region" description="Basic and acidic residues" evidence="1">
    <location>
        <begin position="783"/>
        <end position="797"/>
    </location>
</feature>
<feature type="compositionally biased region" description="Basic and acidic residues" evidence="1">
    <location>
        <begin position="805"/>
        <end position="814"/>
    </location>
</feature>
<feature type="transmembrane region" description="Helical" evidence="2">
    <location>
        <begin position="749"/>
        <end position="774"/>
    </location>
</feature>
<keyword evidence="2" id="KW-0812">Transmembrane</keyword>
<feature type="transmembrane region" description="Helical" evidence="2">
    <location>
        <begin position="449"/>
        <end position="467"/>
    </location>
</feature>
<dbReference type="Proteomes" id="UP000777265">
    <property type="component" value="Unassembled WGS sequence"/>
</dbReference>
<evidence type="ECO:0000256" key="2">
    <source>
        <dbReference type="SAM" id="Phobius"/>
    </source>
</evidence>
<feature type="transmembrane region" description="Helical" evidence="2">
    <location>
        <begin position="150"/>
        <end position="170"/>
    </location>
</feature>
<protein>
    <submittedName>
        <fullName evidence="3">YfhO family protein</fullName>
    </submittedName>
</protein>
<dbReference type="AlphaFoldDB" id="A0A971M6C4"/>
<feature type="transmembrane region" description="Helical" evidence="2">
    <location>
        <begin position="474"/>
        <end position="496"/>
    </location>
</feature>
<reference evidence="3" key="2">
    <citation type="submission" date="2020-01" db="EMBL/GenBank/DDBJ databases">
        <authorList>
            <person name="Campanaro S."/>
        </authorList>
    </citation>
    <scope>NUCLEOTIDE SEQUENCE</scope>
    <source>
        <strain evidence="3">AS06rmzACSIP_7</strain>
    </source>
</reference>
<reference evidence="3" key="1">
    <citation type="journal article" date="2020" name="Biotechnol. Biofuels">
        <title>New insights from the biogas microbiome by comprehensive genome-resolved metagenomics of nearly 1600 species originating from multiple anaerobic digesters.</title>
        <authorList>
            <person name="Campanaro S."/>
            <person name="Treu L."/>
            <person name="Rodriguez-R L.M."/>
            <person name="Kovalovszki A."/>
            <person name="Ziels R.M."/>
            <person name="Maus I."/>
            <person name="Zhu X."/>
            <person name="Kougias P.G."/>
            <person name="Basile A."/>
            <person name="Luo G."/>
            <person name="Schluter A."/>
            <person name="Konstantinidis K.T."/>
            <person name="Angelidaki I."/>
        </authorList>
    </citation>
    <scope>NUCLEOTIDE SEQUENCE</scope>
    <source>
        <strain evidence="3">AS06rmzACSIP_7</strain>
    </source>
</reference>
<feature type="transmembrane region" description="Helical" evidence="2">
    <location>
        <begin position="12"/>
        <end position="29"/>
    </location>
</feature>
<comment type="caution">
    <text evidence="3">The sequence shown here is derived from an EMBL/GenBank/DDBJ whole genome shotgun (WGS) entry which is preliminary data.</text>
</comment>
<feature type="transmembrane region" description="Helical" evidence="2">
    <location>
        <begin position="231"/>
        <end position="251"/>
    </location>
</feature>
<dbReference type="PANTHER" id="PTHR38454:SF1">
    <property type="entry name" value="INTEGRAL MEMBRANE PROTEIN"/>
    <property type="match status" value="1"/>
</dbReference>
<dbReference type="EMBL" id="JAAYEE010000235">
    <property type="protein sequence ID" value="NLW36322.1"/>
    <property type="molecule type" value="Genomic_DNA"/>
</dbReference>
<feature type="transmembrane region" description="Helical" evidence="2">
    <location>
        <begin position="182"/>
        <end position="211"/>
    </location>
</feature>
<feature type="transmembrane region" description="Helical" evidence="2">
    <location>
        <begin position="302"/>
        <end position="321"/>
    </location>
</feature>
<dbReference type="InterPro" id="IPR018580">
    <property type="entry name" value="Uncharacterised_YfhO"/>
</dbReference>
<evidence type="ECO:0000313" key="3">
    <source>
        <dbReference type="EMBL" id="NLW36322.1"/>
    </source>
</evidence>
<feature type="transmembrane region" description="Helical" evidence="2">
    <location>
        <begin position="328"/>
        <end position="349"/>
    </location>
</feature>
<feature type="transmembrane region" description="Helical" evidence="2">
    <location>
        <begin position="404"/>
        <end position="429"/>
    </location>
</feature>
<keyword evidence="2" id="KW-0472">Membrane</keyword>
<feature type="transmembrane region" description="Helical" evidence="2">
    <location>
        <begin position="361"/>
        <end position="383"/>
    </location>
</feature>
<proteinExistence type="predicted"/>
<dbReference type="PANTHER" id="PTHR38454">
    <property type="entry name" value="INTEGRAL MEMBRANE PROTEIN-RELATED"/>
    <property type="match status" value="1"/>
</dbReference>
<sequence>MIIKVLCNHVRNMLFVASLYIGLALLYFFPMLDSKNIFIERDLAAFFIPPKYLWVSVVKSFQLPLWNPFNYSGIPLLATLQSGVFYPPHALYFFLPFNMAWNWLIILHFALAGFATHLLLRYFHASVGASFLGGAIFMLSGYLVSVHNLLPYLFAAGWLPLAMIAFLRYFETRHPKHLVLSALFLAFQFCAGAPEMVLMSITVLSVLAAFAPSFSPEALTRSPPFSARAGSLGLVLVLFLLLSSVQLLPFLELERQSIRAAGLPYEEAITWSFAWRDFIQFFVPDAFGYSSSIKKYWSNQSWLFTLYWGITPFLLSTFYFVSRDRKRLLFLSLMLLSLVFALGGNTPAYRLLYLVPPFNSIRYPVKFIFLFILLVSVTAGLGFDSMHKEVSRDSPRAKRIVSGSFYTGFLFVILWGCMGLFGGTVHGYFESMGFKPAAYNHIAINTHNIKRFLFFSYTFCIMLLVYLRVQHKKAASFAVMLVVISDLFLANSGHYASAPWKSYISAKQWGEHSFVDSIVDNGDTERYFVSFKTLREFNCFPYDRTILSPSYASLFGLYSIGGAEVLRISHHEMFANLLRDSLSPSHAKRFLHIAGVRFLITTSSMVGDKNFALVQNMEVGGKTVYLYEYLPYPGRFLFFSKAYSVKNDREMANRMNDPSVDLTREVVILSNTKAPYNGGDGQGKVRLVSYKAGRALIYCEADTDGFLYVSDTYYPGWRAYVDGKETGIYRANLAFRAVPIPKGNHTVSFIYISLSFYSGLVLTIIGILLSVWIAKTGGRVWPEKRPDGNGDPGEKRTHIGKLAGRRQDHEDKGKFLSPKMLTRHSSCVI</sequence>